<feature type="region of interest" description="Disordered" evidence="5">
    <location>
        <begin position="37"/>
        <end position="66"/>
    </location>
</feature>
<dbReference type="InterPro" id="IPR007175">
    <property type="entry name" value="Rpr2/Snm1/Rpp21"/>
</dbReference>
<sequence length="208" mass="22821">MAQDKAKQLKKLAQKHLHSRISFIYQSATYLAKVADQSRAKRPCVNDKVQDQSEPGEELQRAAASSEVVSDNGLLISRMEPEKRPFKIDSDDKGVSKDFALSRQLVFHIGAVCSRSQIRLSAAMKHTICKRCGILLVPGSTSTSYVENKSRGARKAWADVLVTTCTACGTAKRFPVGAKGQLRRESRVGKARTIGKQGHQAVQHEDSG</sequence>
<protein>
    <recommendedName>
        <fullName evidence="8">Rpr2-domain-containing protein</fullName>
    </recommendedName>
</protein>
<keyword evidence="3" id="KW-0862">Zinc</keyword>
<name>A0A8H3I8H9_9LECA</name>
<feature type="region of interest" description="Disordered" evidence="5">
    <location>
        <begin position="185"/>
        <end position="208"/>
    </location>
</feature>
<dbReference type="Gene3D" id="6.20.50.20">
    <property type="match status" value="1"/>
</dbReference>
<accession>A0A8H3I8H9</accession>
<dbReference type="GO" id="GO:0005655">
    <property type="term" value="C:nucleolar ribonuclease P complex"/>
    <property type="evidence" value="ECO:0007669"/>
    <property type="project" value="TreeGrafter"/>
</dbReference>
<keyword evidence="1" id="KW-0819">tRNA processing</keyword>
<evidence type="ECO:0000256" key="1">
    <source>
        <dbReference type="ARBA" id="ARBA00022694"/>
    </source>
</evidence>
<dbReference type="AlphaFoldDB" id="A0A8H3I8H9"/>
<feature type="compositionally biased region" description="Basic and acidic residues" evidence="5">
    <location>
        <begin position="37"/>
        <end position="51"/>
    </location>
</feature>
<evidence type="ECO:0000313" key="6">
    <source>
        <dbReference type="EMBL" id="CAF9911380.1"/>
    </source>
</evidence>
<comment type="similarity">
    <text evidence="4">Belongs to the eukaryotic/archaeal RNase P protein component 4 family.</text>
</comment>
<evidence type="ECO:0008006" key="8">
    <source>
        <dbReference type="Google" id="ProtNLM"/>
    </source>
</evidence>
<proteinExistence type="inferred from homology"/>
<evidence type="ECO:0000256" key="2">
    <source>
        <dbReference type="ARBA" id="ARBA00022723"/>
    </source>
</evidence>
<dbReference type="Proteomes" id="UP000664534">
    <property type="component" value="Unassembled WGS sequence"/>
</dbReference>
<keyword evidence="7" id="KW-1185">Reference proteome</keyword>
<dbReference type="GO" id="GO:0046872">
    <property type="term" value="F:metal ion binding"/>
    <property type="evidence" value="ECO:0007669"/>
    <property type="project" value="UniProtKB-KW"/>
</dbReference>
<comment type="caution">
    <text evidence="6">The sequence shown here is derived from an EMBL/GenBank/DDBJ whole genome shotgun (WGS) entry which is preliminary data.</text>
</comment>
<dbReference type="PANTHER" id="PTHR14742:SF0">
    <property type="entry name" value="RIBONUCLEASE P PROTEIN SUBUNIT P21"/>
    <property type="match status" value="1"/>
</dbReference>
<dbReference type="GO" id="GO:0008033">
    <property type="term" value="P:tRNA processing"/>
    <property type="evidence" value="ECO:0007669"/>
    <property type="project" value="UniProtKB-KW"/>
</dbReference>
<keyword evidence="2" id="KW-0479">Metal-binding</keyword>
<dbReference type="Pfam" id="PF04032">
    <property type="entry name" value="Rpr2"/>
    <property type="match status" value="1"/>
</dbReference>
<evidence type="ECO:0000256" key="3">
    <source>
        <dbReference type="ARBA" id="ARBA00022833"/>
    </source>
</evidence>
<organism evidence="6 7">
    <name type="scientific">Imshaugia aleurites</name>
    <dbReference type="NCBI Taxonomy" id="172621"/>
    <lineage>
        <taxon>Eukaryota</taxon>
        <taxon>Fungi</taxon>
        <taxon>Dikarya</taxon>
        <taxon>Ascomycota</taxon>
        <taxon>Pezizomycotina</taxon>
        <taxon>Lecanoromycetes</taxon>
        <taxon>OSLEUM clade</taxon>
        <taxon>Lecanoromycetidae</taxon>
        <taxon>Lecanorales</taxon>
        <taxon>Lecanorineae</taxon>
        <taxon>Parmeliaceae</taxon>
        <taxon>Imshaugia</taxon>
    </lineage>
</organism>
<dbReference type="PANTHER" id="PTHR14742">
    <property type="entry name" value="RIBONUCLEASE P SUBUNIT P21"/>
    <property type="match status" value="1"/>
</dbReference>
<evidence type="ECO:0000313" key="7">
    <source>
        <dbReference type="Proteomes" id="UP000664534"/>
    </source>
</evidence>
<reference evidence="6" key="1">
    <citation type="submission" date="2021-03" db="EMBL/GenBank/DDBJ databases">
        <authorList>
            <person name="Tagirdzhanova G."/>
        </authorList>
    </citation>
    <scope>NUCLEOTIDE SEQUENCE</scope>
</reference>
<dbReference type="EMBL" id="CAJPDT010000008">
    <property type="protein sequence ID" value="CAF9911380.1"/>
    <property type="molecule type" value="Genomic_DNA"/>
</dbReference>
<dbReference type="OrthoDB" id="128536at2759"/>
<evidence type="ECO:0000256" key="4">
    <source>
        <dbReference type="ARBA" id="ARBA00038402"/>
    </source>
</evidence>
<gene>
    <name evidence="6" type="ORF">IMSHALPRED_010013</name>
</gene>
<evidence type="ECO:0000256" key="5">
    <source>
        <dbReference type="SAM" id="MobiDB-lite"/>
    </source>
</evidence>